<evidence type="ECO:0000256" key="7">
    <source>
        <dbReference type="ARBA" id="ARBA00023012"/>
    </source>
</evidence>
<keyword evidence="8" id="KW-1133">Transmembrane helix</keyword>
<dbReference type="InterPro" id="IPR011712">
    <property type="entry name" value="Sig_transdc_His_kin_sub3_dim/P"/>
</dbReference>
<evidence type="ECO:0000256" key="5">
    <source>
        <dbReference type="ARBA" id="ARBA00022777"/>
    </source>
</evidence>
<feature type="transmembrane region" description="Helical" evidence="8">
    <location>
        <begin position="233"/>
        <end position="252"/>
    </location>
</feature>
<evidence type="ECO:0000313" key="10">
    <source>
        <dbReference type="EMBL" id="APH06405.1"/>
    </source>
</evidence>
<feature type="transmembrane region" description="Helical" evidence="8">
    <location>
        <begin position="264"/>
        <end position="285"/>
    </location>
</feature>
<name>A0A1L3MVM6_9BACI</name>
<dbReference type="Pfam" id="PF07730">
    <property type="entry name" value="HisKA_3"/>
    <property type="match status" value="1"/>
</dbReference>
<dbReference type="PROSITE" id="PS50109">
    <property type="entry name" value="HIS_KIN"/>
    <property type="match status" value="1"/>
</dbReference>
<reference evidence="10 11" key="1">
    <citation type="journal article" date="2016" name="Sci. Rep.">
        <title>Complete genome sequence and transcriptomic analysis of a novel marine strain Bacillus weihaiensis reveals the mechanism of brown algae degradation.</title>
        <authorList>
            <person name="Zhu Y."/>
            <person name="Chen P."/>
            <person name="Bao Y."/>
            <person name="Men Y."/>
            <person name="Zeng Y."/>
            <person name="Yang J."/>
            <person name="Sun J."/>
            <person name="Sun Y."/>
        </authorList>
    </citation>
    <scope>NUCLEOTIDE SEQUENCE [LARGE SCALE GENOMIC DNA]</scope>
    <source>
        <strain evidence="10 11">Alg07</strain>
    </source>
</reference>
<dbReference type="InterPro" id="IPR005467">
    <property type="entry name" value="His_kinase_dom"/>
</dbReference>
<dbReference type="Pfam" id="PF02518">
    <property type="entry name" value="HATPase_c"/>
    <property type="match status" value="1"/>
</dbReference>
<gene>
    <name evidence="10" type="ORF">A9C19_17630</name>
</gene>
<feature type="transmembrane region" description="Helical" evidence="8">
    <location>
        <begin position="297"/>
        <end position="319"/>
    </location>
</feature>
<dbReference type="InterPro" id="IPR036890">
    <property type="entry name" value="HATPase_C_sf"/>
</dbReference>
<dbReference type="PANTHER" id="PTHR24421:SF60">
    <property type="entry name" value="SENSOR HISTIDINE KINASE COMP"/>
    <property type="match status" value="1"/>
</dbReference>
<dbReference type="AlphaFoldDB" id="A0A1L3MVM6"/>
<evidence type="ECO:0000259" key="9">
    <source>
        <dbReference type="PROSITE" id="PS50109"/>
    </source>
</evidence>
<feature type="transmembrane region" description="Helical" evidence="8">
    <location>
        <begin position="200"/>
        <end position="221"/>
    </location>
</feature>
<dbReference type="KEGG" id="bwh:A9C19_17630"/>
<dbReference type="InterPro" id="IPR003594">
    <property type="entry name" value="HATPase_dom"/>
</dbReference>
<dbReference type="Gene3D" id="3.30.565.10">
    <property type="entry name" value="Histidine kinase-like ATPase, C-terminal domain"/>
    <property type="match status" value="1"/>
</dbReference>
<dbReference type="EMBL" id="CP016020">
    <property type="protein sequence ID" value="APH06405.1"/>
    <property type="molecule type" value="Genomic_DNA"/>
</dbReference>
<dbReference type="Proteomes" id="UP000181936">
    <property type="component" value="Chromosome"/>
</dbReference>
<dbReference type="GO" id="GO:0046983">
    <property type="term" value="F:protein dimerization activity"/>
    <property type="evidence" value="ECO:0007669"/>
    <property type="project" value="InterPro"/>
</dbReference>
<dbReference type="SUPFAM" id="SSF55874">
    <property type="entry name" value="ATPase domain of HSP90 chaperone/DNA topoisomerase II/histidine kinase"/>
    <property type="match status" value="1"/>
</dbReference>
<keyword evidence="7" id="KW-0902">Two-component regulatory system</keyword>
<evidence type="ECO:0000256" key="2">
    <source>
        <dbReference type="ARBA" id="ARBA00012438"/>
    </source>
</evidence>
<dbReference type="InterPro" id="IPR050482">
    <property type="entry name" value="Sensor_HK_TwoCompSys"/>
</dbReference>
<keyword evidence="4" id="KW-0547">Nucleotide-binding</keyword>
<evidence type="ECO:0000313" key="11">
    <source>
        <dbReference type="Proteomes" id="UP000181936"/>
    </source>
</evidence>
<keyword evidence="11" id="KW-1185">Reference proteome</keyword>
<feature type="domain" description="Histidine kinase" evidence="9">
    <location>
        <begin position="675"/>
        <end position="763"/>
    </location>
</feature>
<proteinExistence type="predicted"/>
<dbReference type="GO" id="GO:0005524">
    <property type="term" value="F:ATP binding"/>
    <property type="evidence" value="ECO:0007669"/>
    <property type="project" value="UniProtKB-KW"/>
</dbReference>
<dbReference type="GO" id="GO:0016020">
    <property type="term" value="C:membrane"/>
    <property type="evidence" value="ECO:0007669"/>
    <property type="project" value="InterPro"/>
</dbReference>
<evidence type="ECO:0000256" key="6">
    <source>
        <dbReference type="ARBA" id="ARBA00022840"/>
    </source>
</evidence>
<evidence type="ECO:0000256" key="4">
    <source>
        <dbReference type="ARBA" id="ARBA00022741"/>
    </source>
</evidence>
<accession>A0A1L3MVM6</accession>
<protein>
    <recommendedName>
        <fullName evidence="2">histidine kinase</fullName>
        <ecNumber evidence="2">2.7.13.3</ecNumber>
    </recommendedName>
</protein>
<keyword evidence="8" id="KW-0812">Transmembrane</keyword>
<keyword evidence="6" id="KW-0067">ATP-binding</keyword>
<keyword evidence="8" id="KW-0472">Membrane</keyword>
<evidence type="ECO:0000256" key="1">
    <source>
        <dbReference type="ARBA" id="ARBA00000085"/>
    </source>
</evidence>
<keyword evidence="3" id="KW-0808">Transferase</keyword>
<evidence type="ECO:0000256" key="8">
    <source>
        <dbReference type="SAM" id="Phobius"/>
    </source>
</evidence>
<feature type="transmembrane region" description="Helical" evidence="8">
    <location>
        <begin position="357"/>
        <end position="377"/>
    </location>
</feature>
<dbReference type="CDD" id="cd16917">
    <property type="entry name" value="HATPase_UhpB-NarQ-NarX-like"/>
    <property type="match status" value="1"/>
</dbReference>
<dbReference type="GO" id="GO:0000155">
    <property type="term" value="F:phosphorelay sensor kinase activity"/>
    <property type="evidence" value="ECO:0007669"/>
    <property type="project" value="InterPro"/>
</dbReference>
<dbReference type="PANTHER" id="PTHR24421">
    <property type="entry name" value="NITRATE/NITRITE SENSOR PROTEIN NARX-RELATED"/>
    <property type="match status" value="1"/>
</dbReference>
<dbReference type="RefSeq" id="WP_072581205.1">
    <property type="nucleotide sequence ID" value="NZ_CP016020.1"/>
</dbReference>
<keyword evidence="5" id="KW-0418">Kinase</keyword>
<feature type="transmembrane region" description="Helical" evidence="8">
    <location>
        <begin position="112"/>
        <end position="130"/>
    </location>
</feature>
<dbReference type="OrthoDB" id="9781904at2"/>
<organism evidence="10 11">
    <name type="scientific">Bacillus weihaiensis</name>
    <dbReference type="NCBI Taxonomy" id="1547283"/>
    <lineage>
        <taxon>Bacteria</taxon>
        <taxon>Bacillati</taxon>
        <taxon>Bacillota</taxon>
        <taxon>Bacilli</taxon>
        <taxon>Bacillales</taxon>
        <taxon>Bacillaceae</taxon>
        <taxon>Bacillus</taxon>
    </lineage>
</organism>
<feature type="transmembrane region" description="Helical" evidence="8">
    <location>
        <begin position="166"/>
        <end position="188"/>
    </location>
</feature>
<feature type="transmembrane region" description="Helical" evidence="8">
    <location>
        <begin position="7"/>
        <end position="25"/>
    </location>
</feature>
<dbReference type="SMART" id="SM00387">
    <property type="entry name" value="HATPase_c"/>
    <property type="match status" value="1"/>
</dbReference>
<sequence>MPQKKRLFLAISVLIVYLTLHAYLLTAMSKPYSGITLSSDQQENYIIEKIAKDGWANTTDISLGDIVVEVEGESKFSQQSVIHAKEITLQNDETVSSYTAPNINMSRVLQDIYIPGIFSIVTIILCVFIYQKHSKTANYLMGFLMGASLSFFTSTESGRGELVATLVLTFSFQLGALFFTYFLHSLFFEKGIIHEKKSGLLLTNTVICIFIIFINLLDLVVPNIPVFLTSNLMLIYFSVNILFCIGFLIYEYMKNRHSLNEPFLKWMLVIQVVAFFPFIFLHALPWMLDLPFIADEIAALCLFAIPIGYSYLVITKQLLDINFILNRIRYYSILSLLPTIIISLVLIGMVNHEASPINQFIEIFLLIFVLNVLFLIIKERIDFSFRNQLFKDKTNLTQSIDQFTEKLSMIMNENELQSALINEVVAILSPSVISLIDYDDSTATFTSNVVYGESNQFILHKQQKWMMQTDTESSLLIHKSAIGIKIFKKNNKTTYLWIGPKKNKTNFNINEKSWTITIVKYVRLVHENIHTITNLINSLAKQDINEHPTSVSLSRFLFQLAERERRRLASDLHDSALQDQIVWYRKLETLINEDHTLPSDTKDQLIKIKIGMVDVIKQIRDTCNELRPNLLLEAGLIKSLKELFSQVQMRVKYNLDYDFDHISDSFEDYNKTLSIYRIFQELLNNADKHSEATYVAISMWEEDETIYIDYRDNGIGFDLNRLKQKKNHMGLSGVKERIFSLNGKVDFLSEKGKGLQVHITLPR</sequence>
<evidence type="ECO:0000256" key="3">
    <source>
        <dbReference type="ARBA" id="ARBA00022679"/>
    </source>
</evidence>
<feature type="transmembrane region" description="Helical" evidence="8">
    <location>
        <begin position="137"/>
        <end position="154"/>
    </location>
</feature>
<dbReference type="STRING" id="1547283.A9C19_17630"/>
<comment type="catalytic activity">
    <reaction evidence="1">
        <text>ATP + protein L-histidine = ADP + protein N-phospho-L-histidine.</text>
        <dbReference type="EC" id="2.7.13.3"/>
    </reaction>
</comment>
<feature type="transmembrane region" description="Helical" evidence="8">
    <location>
        <begin position="331"/>
        <end position="351"/>
    </location>
</feature>
<dbReference type="EC" id="2.7.13.3" evidence="2"/>